<dbReference type="GO" id="GO:0008982">
    <property type="term" value="F:protein-N(PI)-phosphohistidine-sugar phosphotransferase activity"/>
    <property type="evidence" value="ECO:0007669"/>
    <property type="project" value="InterPro"/>
</dbReference>
<comment type="subcellular location">
    <subcellularLocation>
        <location evidence="2">Cell membrane</location>
        <topology evidence="2">Multi-pass membrane protein</topology>
    </subcellularLocation>
</comment>
<dbReference type="OrthoDB" id="9814222at2"/>
<dbReference type="AlphaFoldDB" id="A0A1X6WKH1"/>
<feature type="transmembrane region" description="Helical" evidence="13">
    <location>
        <begin position="313"/>
        <end position="335"/>
    </location>
</feature>
<dbReference type="InterPro" id="IPR050893">
    <property type="entry name" value="Sugar_PTS"/>
</dbReference>
<comment type="function">
    <text evidence="1">The phosphoenolpyruvate-dependent sugar phosphotransferase system (sugar PTS), a major carbohydrate active transport system, catalyzes the phosphorylation of incoming sugar substrates concomitantly with their translocation across the cell membrane. The enzyme II CmtAB PTS system is involved in D-mannitol transport.</text>
</comment>
<evidence type="ECO:0000256" key="5">
    <source>
        <dbReference type="ARBA" id="ARBA00022553"/>
    </source>
</evidence>
<evidence type="ECO:0000256" key="13">
    <source>
        <dbReference type="SAM" id="Phobius"/>
    </source>
</evidence>
<evidence type="ECO:0000313" key="16">
    <source>
        <dbReference type="Proteomes" id="UP000195918"/>
    </source>
</evidence>
<sequence>MKMKQKIGSFRKFGHFLSSMMMPNLSIFIAWGIINTFSKFTDGQVQELLVSTEEFLINILLPLLIAYFGGRKIEKIRGGTVSAIAVIGLIIGADSPQIVGAMLIGPLAAYSYHRINQFLETKIKEGYQMLLHNLLVGMIGSFFCLLGIFLFVPIINGINEGLSLSASWMIEHQLVPFVSLLIDPLKILFFNNAINHGVLTPLGLNMVSSNGQSILFLLETNPGPGLGILLAYAVKGNSLNKKNARTAFFIQLFGGIHEVYFPFVLMEPLLFVVVALSGFTGTFIFELFQVGLRYPVSPGSVFLILASTSSGSLLGVCLGILVSFILSFTLASIILKRRYLENETEKNQVEEPIKMTQFPLKVNKIIVACDAGIGSSAMGASLLRRNSQEKYGVIKIENQSVYDVVNNQTSLVLVHPQLEKILLENAPDVQVLLIENFLEINDMVTLLQNYPLEEIKQEKGLISQKENQLLEIVILFEKNIRGSQTMAIEMMRKKLDQQELNYTITKQAIETLVINKNCWYILTKEMEERQQLKLKTSFILEMASLFNMKEFEKWLQKVGE</sequence>
<evidence type="ECO:0000256" key="8">
    <source>
        <dbReference type="ARBA" id="ARBA00022683"/>
    </source>
</evidence>
<proteinExistence type="predicted"/>
<gene>
    <name evidence="15" type="ORF">FM121_01510</name>
</gene>
<keyword evidence="6" id="KW-0762">Sugar transport</keyword>
<dbReference type="InterPro" id="IPR003352">
    <property type="entry name" value="PTS_EIIC"/>
</dbReference>
<dbReference type="EC" id="2.7.1.191" evidence="15"/>
<feature type="transmembrane region" description="Helical" evidence="13">
    <location>
        <begin position="214"/>
        <end position="234"/>
    </location>
</feature>
<keyword evidence="4" id="KW-1003">Cell membrane</keyword>
<name>A0A1X6WKH1_9ENTE</name>
<dbReference type="PANTHER" id="PTHR30181">
    <property type="entry name" value="MANNITOL PERMEASE IIC COMPONENT"/>
    <property type="match status" value="1"/>
</dbReference>
<keyword evidence="7 15" id="KW-0808">Transferase</keyword>
<keyword evidence="12 13" id="KW-0472">Membrane</keyword>
<feature type="transmembrane region" description="Helical" evidence="13">
    <location>
        <begin position="246"/>
        <end position="263"/>
    </location>
</feature>
<dbReference type="Pfam" id="PF02378">
    <property type="entry name" value="PTS_EIIC"/>
    <property type="match status" value="1"/>
</dbReference>
<protein>
    <submittedName>
        <fullName evidence="15">PTS system, mannitol-specific IIB component / PTS system, mannitol-specific IIC component</fullName>
        <ecNumber evidence="15">2.7.1.191</ecNumber>
    </submittedName>
</protein>
<evidence type="ECO:0000256" key="7">
    <source>
        <dbReference type="ARBA" id="ARBA00022679"/>
    </source>
</evidence>
<feature type="transmembrane region" description="Helical" evidence="13">
    <location>
        <begin position="48"/>
        <end position="69"/>
    </location>
</feature>
<accession>A0A1X6WKH1</accession>
<dbReference type="Gene3D" id="3.40.50.2300">
    <property type="match status" value="2"/>
</dbReference>
<dbReference type="SUPFAM" id="SSF52794">
    <property type="entry name" value="PTS system IIB component-like"/>
    <property type="match status" value="1"/>
</dbReference>
<evidence type="ECO:0000259" key="14">
    <source>
        <dbReference type="PROSITE" id="PS51104"/>
    </source>
</evidence>
<keyword evidence="8" id="KW-0598">Phosphotransferase system</keyword>
<dbReference type="PROSITE" id="PS51104">
    <property type="entry name" value="PTS_EIIC_TYPE_2"/>
    <property type="match status" value="1"/>
</dbReference>
<evidence type="ECO:0000256" key="6">
    <source>
        <dbReference type="ARBA" id="ARBA00022597"/>
    </source>
</evidence>
<dbReference type="EMBL" id="FWFD01000003">
    <property type="protein sequence ID" value="SLM84740.1"/>
    <property type="molecule type" value="Genomic_DNA"/>
</dbReference>
<evidence type="ECO:0000256" key="3">
    <source>
        <dbReference type="ARBA" id="ARBA00022448"/>
    </source>
</evidence>
<dbReference type="Proteomes" id="UP000195918">
    <property type="component" value="Unassembled WGS sequence"/>
</dbReference>
<reference evidence="16" key="1">
    <citation type="submission" date="2017-02" db="EMBL/GenBank/DDBJ databases">
        <authorList>
            <person name="Dridi B."/>
        </authorList>
    </citation>
    <scope>NUCLEOTIDE SEQUENCE [LARGE SCALE GENOMIC DNA]</scope>
    <source>
        <strain evidence="16">bH819</strain>
    </source>
</reference>
<keyword evidence="5" id="KW-0597">Phosphoprotein</keyword>
<evidence type="ECO:0000256" key="9">
    <source>
        <dbReference type="ARBA" id="ARBA00022692"/>
    </source>
</evidence>
<evidence type="ECO:0000256" key="10">
    <source>
        <dbReference type="ARBA" id="ARBA00022777"/>
    </source>
</evidence>
<evidence type="ECO:0000256" key="2">
    <source>
        <dbReference type="ARBA" id="ARBA00004651"/>
    </source>
</evidence>
<dbReference type="PANTHER" id="PTHR30181:SF3">
    <property type="entry name" value="MULTIPHOSPHORYL TRANSFER PROTEIN"/>
    <property type="match status" value="1"/>
</dbReference>
<evidence type="ECO:0000256" key="1">
    <source>
        <dbReference type="ARBA" id="ARBA00002434"/>
    </source>
</evidence>
<feature type="transmembrane region" description="Helical" evidence="13">
    <location>
        <begin position="269"/>
        <end position="292"/>
    </location>
</feature>
<evidence type="ECO:0000256" key="11">
    <source>
        <dbReference type="ARBA" id="ARBA00022989"/>
    </source>
</evidence>
<dbReference type="Pfam" id="PF02302">
    <property type="entry name" value="PTS_IIB"/>
    <property type="match status" value="1"/>
</dbReference>
<keyword evidence="16" id="KW-1185">Reference proteome</keyword>
<dbReference type="InterPro" id="IPR013014">
    <property type="entry name" value="PTS_EIIC_2"/>
</dbReference>
<dbReference type="GO" id="GO:0005886">
    <property type="term" value="C:plasma membrane"/>
    <property type="evidence" value="ECO:0007669"/>
    <property type="project" value="UniProtKB-SubCell"/>
</dbReference>
<feature type="domain" description="PTS EIIC type-2" evidence="14">
    <location>
        <begin position="13"/>
        <end position="347"/>
    </location>
</feature>
<feature type="transmembrane region" description="Helical" evidence="13">
    <location>
        <begin position="81"/>
        <end position="110"/>
    </location>
</feature>
<feature type="transmembrane region" description="Helical" evidence="13">
    <location>
        <begin position="130"/>
        <end position="154"/>
    </location>
</feature>
<evidence type="ECO:0000256" key="12">
    <source>
        <dbReference type="ARBA" id="ARBA00023136"/>
    </source>
</evidence>
<dbReference type="GO" id="GO:0016301">
    <property type="term" value="F:kinase activity"/>
    <property type="evidence" value="ECO:0007669"/>
    <property type="project" value="UniProtKB-KW"/>
</dbReference>
<keyword evidence="9 13" id="KW-0812">Transmembrane</keyword>
<keyword evidence="10" id="KW-0418">Kinase</keyword>
<dbReference type="RefSeq" id="WP_086950389.1">
    <property type="nucleotide sequence ID" value="NZ_FWFD01000003.1"/>
</dbReference>
<evidence type="ECO:0000313" key="15">
    <source>
        <dbReference type="EMBL" id="SLM84740.1"/>
    </source>
</evidence>
<organism evidence="15 16">
    <name type="scientific">Vagococcus fluvialis bH819</name>
    <dbReference type="NCBI Taxonomy" id="1255619"/>
    <lineage>
        <taxon>Bacteria</taxon>
        <taxon>Bacillati</taxon>
        <taxon>Bacillota</taxon>
        <taxon>Bacilli</taxon>
        <taxon>Lactobacillales</taxon>
        <taxon>Enterococcaceae</taxon>
        <taxon>Vagococcus</taxon>
    </lineage>
</organism>
<keyword evidence="11 13" id="KW-1133">Transmembrane helix</keyword>
<dbReference type="GO" id="GO:0090563">
    <property type="term" value="F:protein-phosphocysteine-sugar phosphotransferase activity"/>
    <property type="evidence" value="ECO:0007669"/>
    <property type="project" value="TreeGrafter"/>
</dbReference>
<dbReference type="InterPro" id="IPR036095">
    <property type="entry name" value="PTS_EIIB-like_sf"/>
</dbReference>
<dbReference type="InterPro" id="IPR003501">
    <property type="entry name" value="PTS_EIIB_2/3"/>
</dbReference>
<evidence type="ECO:0000256" key="4">
    <source>
        <dbReference type="ARBA" id="ARBA00022475"/>
    </source>
</evidence>
<dbReference type="GO" id="GO:0009401">
    <property type="term" value="P:phosphoenolpyruvate-dependent sugar phosphotransferase system"/>
    <property type="evidence" value="ECO:0007669"/>
    <property type="project" value="UniProtKB-KW"/>
</dbReference>
<keyword evidence="3" id="KW-0813">Transport</keyword>